<reference evidence="1" key="1">
    <citation type="journal article" date="2015" name="Nature">
        <title>Complex archaea that bridge the gap between prokaryotes and eukaryotes.</title>
        <authorList>
            <person name="Spang A."/>
            <person name="Saw J.H."/>
            <person name="Jorgensen S.L."/>
            <person name="Zaremba-Niedzwiedzka K."/>
            <person name="Martijn J."/>
            <person name="Lind A.E."/>
            <person name="van Eijk R."/>
            <person name="Schleper C."/>
            <person name="Guy L."/>
            <person name="Ettema T.J."/>
        </authorList>
    </citation>
    <scope>NUCLEOTIDE SEQUENCE</scope>
</reference>
<evidence type="ECO:0000313" key="1">
    <source>
        <dbReference type="EMBL" id="KKK76927.1"/>
    </source>
</evidence>
<organism evidence="1">
    <name type="scientific">marine sediment metagenome</name>
    <dbReference type="NCBI Taxonomy" id="412755"/>
    <lineage>
        <taxon>unclassified sequences</taxon>
        <taxon>metagenomes</taxon>
        <taxon>ecological metagenomes</taxon>
    </lineage>
</organism>
<sequence length="76" mass="8370">MSEDEITAAAAKLYKEASPQQPSSPRETRFSESVGKLFDFLASPAVRQRIVEPGQRTLAAAQRLAEFGITPETFNE</sequence>
<dbReference type="EMBL" id="LAZR01055191">
    <property type="protein sequence ID" value="KKK76927.1"/>
    <property type="molecule type" value="Genomic_DNA"/>
</dbReference>
<feature type="non-terminal residue" evidence="1">
    <location>
        <position position="76"/>
    </location>
</feature>
<proteinExistence type="predicted"/>
<dbReference type="AlphaFoldDB" id="A0A0F8Y695"/>
<name>A0A0F8Y695_9ZZZZ</name>
<gene>
    <name evidence="1" type="ORF">LCGC14_2858720</name>
</gene>
<accession>A0A0F8Y695</accession>
<comment type="caution">
    <text evidence="1">The sequence shown here is derived from an EMBL/GenBank/DDBJ whole genome shotgun (WGS) entry which is preliminary data.</text>
</comment>
<protein>
    <submittedName>
        <fullName evidence="1">Uncharacterized protein</fullName>
    </submittedName>
</protein>